<organism evidence="2 3">
    <name type="scientific">Chaetoceros tenuissimus</name>
    <dbReference type="NCBI Taxonomy" id="426638"/>
    <lineage>
        <taxon>Eukaryota</taxon>
        <taxon>Sar</taxon>
        <taxon>Stramenopiles</taxon>
        <taxon>Ochrophyta</taxon>
        <taxon>Bacillariophyta</taxon>
        <taxon>Coscinodiscophyceae</taxon>
        <taxon>Chaetocerotophycidae</taxon>
        <taxon>Chaetocerotales</taxon>
        <taxon>Chaetocerotaceae</taxon>
        <taxon>Chaetoceros</taxon>
    </lineage>
</organism>
<keyword evidence="1" id="KW-1133">Transmembrane helix</keyword>
<dbReference type="AlphaFoldDB" id="A0AAD3D7H5"/>
<dbReference type="GO" id="GO:0005886">
    <property type="term" value="C:plasma membrane"/>
    <property type="evidence" value="ECO:0007669"/>
    <property type="project" value="TreeGrafter"/>
</dbReference>
<keyword evidence="1" id="KW-0812">Transmembrane</keyword>
<gene>
    <name evidence="2" type="ORF">CTEN210_15737</name>
</gene>
<reference evidence="2 3" key="1">
    <citation type="journal article" date="2021" name="Sci. Rep.">
        <title>The genome of the diatom Chaetoceros tenuissimus carries an ancient integrated fragment of an extant virus.</title>
        <authorList>
            <person name="Hongo Y."/>
            <person name="Kimura K."/>
            <person name="Takaki Y."/>
            <person name="Yoshida Y."/>
            <person name="Baba S."/>
            <person name="Kobayashi G."/>
            <person name="Nagasaki K."/>
            <person name="Hano T."/>
            <person name="Tomaru Y."/>
        </authorList>
    </citation>
    <scope>NUCLEOTIDE SEQUENCE [LARGE SCALE GENOMIC DNA]</scope>
    <source>
        <strain evidence="2 3">NIES-3715</strain>
    </source>
</reference>
<sequence>MAQMTFQARAVKRRPTRYRHFASYSILFLTIIYLVMENRKKAAEIKHYKVLQEFSNKQNPTTKASAEKVNLDGVLPIATQSARDKSKKGFHPIYVYSNAFNSPTERPPSKNFYSQARQDQVILALIDAVDAKLKTQNRKHYYVDLAANHAYKISNTYLLDLEGWDGLCIEANPEYWYLLAALRSCTVVGAIVGGTQEEDGAEIDFNFDGVVGGIVGQEFDNNEDEMKEAHGEMGQVIDKEDKQSVKVEPTQAKRNLVSILTLFQQSNVPDFIDYLNLDVEGAESLVMNNFPFDQYKFRFLTVERPKRDLHESLKKHGYRRVQKLTRWGEVLWMHNSVPLTDEEINDPKGIIRANHLSCFHARCTPTTLKD</sequence>
<name>A0AAD3D7H5_9STRA</name>
<evidence type="ECO:0000256" key="1">
    <source>
        <dbReference type="SAM" id="Phobius"/>
    </source>
</evidence>
<dbReference type="GO" id="GO:0005794">
    <property type="term" value="C:Golgi apparatus"/>
    <property type="evidence" value="ECO:0007669"/>
    <property type="project" value="TreeGrafter"/>
</dbReference>
<dbReference type="PANTHER" id="PTHR34009">
    <property type="entry name" value="PROTEIN STAR"/>
    <property type="match status" value="1"/>
</dbReference>
<dbReference type="Proteomes" id="UP001054902">
    <property type="component" value="Unassembled WGS sequence"/>
</dbReference>
<accession>A0AAD3D7H5</accession>
<dbReference type="InterPro" id="IPR053202">
    <property type="entry name" value="EGF_Rcpt_Signaling_Reg"/>
</dbReference>
<proteinExistence type="predicted"/>
<dbReference type="EMBL" id="BLLK01000062">
    <property type="protein sequence ID" value="GFH59261.1"/>
    <property type="molecule type" value="Genomic_DNA"/>
</dbReference>
<protein>
    <recommendedName>
        <fullName evidence="4">Methyltransferase FkbM domain-containing protein</fullName>
    </recommendedName>
</protein>
<feature type="transmembrane region" description="Helical" evidence="1">
    <location>
        <begin position="21"/>
        <end position="36"/>
    </location>
</feature>
<dbReference type="PANTHER" id="PTHR34009:SF2">
    <property type="entry name" value="PROTEIN STAR"/>
    <property type="match status" value="1"/>
</dbReference>
<dbReference type="GO" id="GO:0031902">
    <property type="term" value="C:late endosome membrane"/>
    <property type="evidence" value="ECO:0007669"/>
    <property type="project" value="TreeGrafter"/>
</dbReference>
<evidence type="ECO:0000313" key="3">
    <source>
        <dbReference type="Proteomes" id="UP001054902"/>
    </source>
</evidence>
<keyword evidence="3" id="KW-1185">Reference proteome</keyword>
<evidence type="ECO:0008006" key="4">
    <source>
        <dbReference type="Google" id="ProtNLM"/>
    </source>
</evidence>
<dbReference type="GO" id="GO:0016197">
    <property type="term" value="P:endosomal transport"/>
    <property type="evidence" value="ECO:0007669"/>
    <property type="project" value="TreeGrafter"/>
</dbReference>
<dbReference type="GO" id="GO:0005789">
    <property type="term" value="C:endoplasmic reticulum membrane"/>
    <property type="evidence" value="ECO:0007669"/>
    <property type="project" value="TreeGrafter"/>
</dbReference>
<comment type="caution">
    <text evidence="2">The sequence shown here is derived from an EMBL/GenBank/DDBJ whole genome shotgun (WGS) entry which is preliminary data.</text>
</comment>
<keyword evidence="1" id="KW-0472">Membrane</keyword>
<dbReference type="GO" id="GO:0006888">
    <property type="term" value="P:endoplasmic reticulum to Golgi vesicle-mediated transport"/>
    <property type="evidence" value="ECO:0007669"/>
    <property type="project" value="TreeGrafter"/>
</dbReference>
<evidence type="ECO:0000313" key="2">
    <source>
        <dbReference type="EMBL" id="GFH59261.1"/>
    </source>
</evidence>